<name>A0ABT6FKM4_9BACT</name>
<dbReference type="EMBL" id="JARRAG010000002">
    <property type="protein sequence ID" value="MDG3007918.1"/>
    <property type="molecule type" value="Genomic_DNA"/>
</dbReference>
<dbReference type="Gene3D" id="3.40.50.720">
    <property type="entry name" value="NAD(P)-binding Rossmann-like Domain"/>
    <property type="match status" value="1"/>
</dbReference>
<evidence type="ECO:0000313" key="4">
    <source>
        <dbReference type="Proteomes" id="UP001216907"/>
    </source>
</evidence>
<feature type="domain" description="DUF1731" evidence="2">
    <location>
        <begin position="263"/>
        <end position="311"/>
    </location>
</feature>
<evidence type="ECO:0000259" key="1">
    <source>
        <dbReference type="Pfam" id="PF01370"/>
    </source>
</evidence>
<evidence type="ECO:0000259" key="2">
    <source>
        <dbReference type="Pfam" id="PF08338"/>
    </source>
</evidence>
<dbReference type="PANTHER" id="PTHR11092:SF0">
    <property type="entry name" value="EPIMERASE FAMILY PROTEIN SDR39U1"/>
    <property type="match status" value="1"/>
</dbReference>
<dbReference type="SUPFAM" id="SSF51735">
    <property type="entry name" value="NAD(P)-binding Rossmann-fold domains"/>
    <property type="match status" value="1"/>
</dbReference>
<dbReference type="InterPro" id="IPR036291">
    <property type="entry name" value="NAD(P)-bd_dom_sf"/>
</dbReference>
<accession>A0ABT6FKM4</accession>
<protein>
    <submittedName>
        <fullName evidence="3">DUF1731 domain-containing protein</fullName>
    </submittedName>
</protein>
<reference evidence="3 4" key="1">
    <citation type="submission" date="2023-03" db="EMBL/GenBank/DDBJ databases">
        <title>Paludisphaera mucosa sp. nov. a novel planctomycete from northern fen.</title>
        <authorList>
            <person name="Ivanova A."/>
        </authorList>
    </citation>
    <scope>NUCLEOTIDE SEQUENCE [LARGE SCALE GENOMIC DNA]</scope>
    <source>
        <strain evidence="3 4">Pla2</strain>
    </source>
</reference>
<keyword evidence="4" id="KW-1185">Reference proteome</keyword>
<proteinExistence type="predicted"/>
<dbReference type="Pfam" id="PF08338">
    <property type="entry name" value="DUF1731"/>
    <property type="match status" value="1"/>
</dbReference>
<dbReference type="InterPro" id="IPR001509">
    <property type="entry name" value="Epimerase_deHydtase"/>
</dbReference>
<dbReference type="PANTHER" id="PTHR11092">
    <property type="entry name" value="SUGAR NUCLEOTIDE EPIMERASE RELATED"/>
    <property type="match status" value="1"/>
</dbReference>
<feature type="domain" description="NAD-dependent epimerase/dehydratase" evidence="1">
    <location>
        <begin position="10"/>
        <end position="140"/>
    </location>
</feature>
<dbReference type="Proteomes" id="UP001216907">
    <property type="component" value="Unassembled WGS sequence"/>
</dbReference>
<dbReference type="RefSeq" id="WP_277864188.1">
    <property type="nucleotide sequence ID" value="NZ_JARRAG010000002.1"/>
</dbReference>
<organism evidence="3 4">
    <name type="scientific">Paludisphaera mucosa</name>
    <dbReference type="NCBI Taxonomy" id="3030827"/>
    <lineage>
        <taxon>Bacteria</taxon>
        <taxon>Pseudomonadati</taxon>
        <taxon>Planctomycetota</taxon>
        <taxon>Planctomycetia</taxon>
        <taxon>Isosphaerales</taxon>
        <taxon>Isosphaeraceae</taxon>
        <taxon>Paludisphaera</taxon>
    </lineage>
</organism>
<dbReference type="Pfam" id="PF01370">
    <property type="entry name" value="Epimerase"/>
    <property type="match status" value="1"/>
</dbReference>
<gene>
    <name evidence="3" type="ORF">PZE19_29495</name>
</gene>
<evidence type="ECO:0000313" key="3">
    <source>
        <dbReference type="EMBL" id="MDG3007918.1"/>
    </source>
</evidence>
<sequence length="317" mass="34252">MPEPTGRGPIVVAGGSGFLGVSLATHLAEAGRPVVILSRRPPRPIGPWRHVAWDGRTLGEWRRELDGASGLVNLAGRTVDCVKTPDHRDEILRSRVEATRILGEAVRSVGAPPPVWVQMSTAHIYGDPPCVVCTEDSPFGLGLAPTVGRAWEDEFARAVLPSQRDVVLRTSFVVGRDRGAGGGALARLLFLARLGLGGRVGSGEQGMSWIHEADMNRLFERGLDDPSMQGPYIASSPGPVPQREFMRILRRAAGIPIGLPAFAWMVRIGAPLFLRTDPELALYGRFVVSKRLEDEGFAFRFPRLDEALGDLLGSSGD</sequence>
<comment type="caution">
    <text evidence="3">The sequence shown here is derived from an EMBL/GenBank/DDBJ whole genome shotgun (WGS) entry which is preliminary data.</text>
</comment>
<dbReference type="InterPro" id="IPR013549">
    <property type="entry name" value="DUF1731"/>
</dbReference>